<evidence type="ECO:0000313" key="6">
    <source>
        <dbReference type="EMBL" id="HIV00081.1"/>
    </source>
</evidence>
<dbReference type="InterPro" id="IPR001608">
    <property type="entry name" value="Ala_racemase_N"/>
</dbReference>
<protein>
    <recommendedName>
        <fullName evidence="2">Pyridoxal phosphate homeostasis protein</fullName>
        <shortName evidence="2">PLP homeostasis protein</shortName>
    </recommendedName>
</protein>
<name>A0A9D1NBX7_9FIRM</name>
<comment type="function">
    <text evidence="2">Pyridoxal 5'-phosphate (PLP)-binding protein, which is involved in PLP homeostasis.</text>
</comment>
<proteinExistence type="inferred from homology"/>
<dbReference type="HAMAP" id="MF_02087">
    <property type="entry name" value="PLP_homeostasis"/>
    <property type="match status" value="1"/>
</dbReference>
<dbReference type="Proteomes" id="UP000886891">
    <property type="component" value="Unassembled WGS sequence"/>
</dbReference>
<organism evidence="6 7">
    <name type="scientific">Candidatus Stercoripulliclostridium merdipullorum</name>
    <dbReference type="NCBI Taxonomy" id="2840952"/>
    <lineage>
        <taxon>Bacteria</taxon>
        <taxon>Bacillati</taxon>
        <taxon>Bacillota</taxon>
        <taxon>Clostridia</taxon>
        <taxon>Eubacteriales</taxon>
        <taxon>Candidatus Stercoripulliclostridium</taxon>
    </lineage>
</organism>
<dbReference type="InterPro" id="IPR029066">
    <property type="entry name" value="PLP-binding_barrel"/>
</dbReference>
<dbReference type="InterPro" id="IPR011078">
    <property type="entry name" value="PyrdxlP_homeostasis"/>
</dbReference>
<dbReference type="PIRSF" id="PIRSF004848">
    <property type="entry name" value="YBL036c_PLPDEIII"/>
    <property type="match status" value="1"/>
</dbReference>
<sequence length="228" mass="25498">MEATHIKDNLNRITEQIEAVCKRTGQNPAAIQIVAASKFRSIECLRMLAEDGRIAAFGENRVQEWQSKYDPALTWDMIGRLQTNKVKYLVGKVRLIQSVDRMSLAEEINRIAAMRGVRQNVLIEINSGEEEAKGGIVAEAAGEFWQQLQTLPALQTAGLMAVAPFGIERAELKKLFEKVRRAYEEIAARDARCKILSMGMSHDLELALECGSNMVRPGRLLFDPAQVL</sequence>
<reference evidence="6" key="2">
    <citation type="journal article" date="2021" name="PeerJ">
        <title>Extensive microbial diversity within the chicken gut microbiome revealed by metagenomics and culture.</title>
        <authorList>
            <person name="Gilroy R."/>
            <person name="Ravi A."/>
            <person name="Getino M."/>
            <person name="Pursley I."/>
            <person name="Horton D.L."/>
            <person name="Alikhan N.F."/>
            <person name="Baker D."/>
            <person name="Gharbi K."/>
            <person name="Hall N."/>
            <person name="Watson M."/>
            <person name="Adriaenssens E.M."/>
            <person name="Foster-Nyarko E."/>
            <person name="Jarju S."/>
            <person name="Secka A."/>
            <person name="Antonio M."/>
            <person name="Oren A."/>
            <person name="Chaudhuri R.R."/>
            <person name="La Ragione R."/>
            <person name="Hildebrand F."/>
            <person name="Pallen M.J."/>
        </authorList>
    </citation>
    <scope>NUCLEOTIDE SEQUENCE</scope>
    <source>
        <strain evidence="6">23406</strain>
    </source>
</reference>
<evidence type="ECO:0000256" key="3">
    <source>
        <dbReference type="PIRSR" id="PIRSR004848-1"/>
    </source>
</evidence>
<reference evidence="6" key="1">
    <citation type="submission" date="2020-10" db="EMBL/GenBank/DDBJ databases">
        <authorList>
            <person name="Gilroy R."/>
        </authorList>
    </citation>
    <scope>NUCLEOTIDE SEQUENCE</scope>
    <source>
        <strain evidence="6">23406</strain>
    </source>
</reference>
<keyword evidence="1 2" id="KW-0663">Pyridoxal phosphate</keyword>
<feature type="modified residue" description="N6-(pyridoxal phosphate)lysine" evidence="2 3">
    <location>
        <position position="38"/>
    </location>
</feature>
<evidence type="ECO:0000256" key="2">
    <source>
        <dbReference type="HAMAP-Rule" id="MF_02087"/>
    </source>
</evidence>
<dbReference type="GO" id="GO:0030170">
    <property type="term" value="F:pyridoxal phosphate binding"/>
    <property type="evidence" value="ECO:0007669"/>
    <property type="project" value="UniProtKB-UniRule"/>
</dbReference>
<comment type="cofactor">
    <cofactor evidence="3">
        <name>pyridoxal 5'-phosphate</name>
        <dbReference type="ChEBI" id="CHEBI:597326"/>
    </cofactor>
</comment>
<evidence type="ECO:0000256" key="4">
    <source>
        <dbReference type="RuleBase" id="RU004514"/>
    </source>
</evidence>
<evidence type="ECO:0000259" key="5">
    <source>
        <dbReference type="Pfam" id="PF01168"/>
    </source>
</evidence>
<feature type="domain" description="Alanine racemase N-terminal" evidence="5">
    <location>
        <begin position="9"/>
        <end position="222"/>
    </location>
</feature>
<gene>
    <name evidence="6" type="ORF">IAB14_03070</name>
</gene>
<dbReference type="Gene3D" id="3.20.20.10">
    <property type="entry name" value="Alanine racemase"/>
    <property type="match status" value="1"/>
</dbReference>
<accession>A0A9D1NBX7</accession>
<dbReference type="SUPFAM" id="SSF51419">
    <property type="entry name" value="PLP-binding barrel"/>
    <property type="match status" value="1"/>
</dbReference>
<dbReference type="EMBL" id="DVOH01000022">
    <property type="protein sequence ID" value="HIV00081.1"/>
    <property type="molecule type" value="Genomic_DNA"/>
</dbReference>
<evidence type="ECO:0000313" key="7">
    <source>
        <dbReference type="Proteomes" id="UP000886891"/>
    </source>
</evidence>
<dbReference type="AlphaFoldDB" id="A0A9D1NBX7"/>
<dbReference type="Pfam" id="PF01168">
    <property type="entry name" value="Ala_racemase_N"/>
    <property type="match status" value="1"/>
</dbReference>
<comment type="similarity">
    <text evidence="2 4">Belongs to the pyridoxal phosphate-binding protein YggS/PROSC family.</text>
</comment>
<evidence type="ECO:0000256" key="1">
    <source>
        <dbReference type="ARBA" id="ARBA00022898"/>
    </source>
</evidence>
<dbReference type="PANTHER" id="PTHR10146:SF14">
    <property type="entry name" value="PYRIDOXAL PHOSPHATE HOMEOSTASIS PROTEIN"/>
    <property type="match status" value="1"/>
</dbReference>
<dbReference type="NCBIfam" id="TIGR00044">
    <property type="entry name" value="YggS family pyridoxal phosphate-dependent enzyme"/>
    <property type="match status" value="1"/>
</dbReference>
<dbReference type="PANTHER" id="PTHR10146">
    <property type="entry name" value="PROLINE SYNTHETASE CO-TRANSCRIBED BACTERIAL HOMOLOG PROTEIN"/>
    <property type="match status" value="1"/>
</dbReference>
<dbReference type="CDD" id="cd00635">
    <property type="entry name" value="PLPDE_III_YBL036c_like"/>
    <property type="match status" value="1"/>
</dbReference>
<comment type="caution">
    <text evidence="6">The sequence shown here is derived from an EMBL/GenBank/DDBJ whole genome shotgun (WGS) entry which is preliminary data.</text>
</comment>